<comment type="subunit">
    <text evidence="4">EntB, EntD, EntE, and EntF form a multienzyme complex called enterobactin synthase.</text>
</comment>
<dbReference type="SUPFAM" id="SSF56214">
    <property type="entry name" value="4'-phosphopantetheinyl transferase"/>
    <property type="match status" value="1"/>
</dbReference>
<dbReference type="RefSeq" id="WP_395136005.1">
    <property type="nucleotide sequence ID" value="NZ_CP170721.1"/>
</dbReference>
<dbReference type="InterPro" id="IPR008278">
    <property type="entry name" value="4-PPantetheinyl_Trfase_dom"/>
</dbReference>
<evidence type="ECO:0000256" key="14">
    <source>
        <dbReference type="SAM" id="MobiDB-lite"/>
    </source>
</evidence>
<dbReference type="GO" id="GO:0005886">
    <property type="term" value="C:plasma membrane"/>
    <property type="evidence" value="ECO:0007669"/>
    <property type="project" value="TreeGrafter"/>
</dbReference>
<accession>A0AB74UPN6</accession>
<feature type="binding site" evidence="12">
    <location>
        <position position="240"/>
    </location>
    <ligand>
        <name>CoA</name>
        <dbReference type="ChEBI" id="CHEBI:57287"/>
    </ligand>
</feature>
<dbReference type="AlphaFoldDB" id="A0AB74UPN6"/>
<feature type="domain" description="4'-phosphopantetheinyl transferase N-terminal" evidence="16">
    <location>
        <begin position="118"/>
        <end position="181"/>
    </location>
</feature>
<dbReference type="EMBL" id="CP170721">
    <property type="protein sequence ID" value="XIA18470.1"/>
    <property type="molecule type" value="Genomic_DNA"/>
</dbReference>
<evidence type="ECO:0000256" key="6">
    <source>
        <dbReference type="ARBA" id="ARBA00022679"/>
    </source>
</evidence>
<dbReference type="PANTHER" id="PTHR38096:SF1">
    <property type="entry name" value="ENTEROBACTIN SYNTHASE COMPONENT D"/>
    <property type="match status" value="1"/>
</dbReference>
<evidence type="ECO:0000256" key="8">
    <source>
        <dbReference type="ARBA" id="ARBA00029894"/>
    </source>
</evidence>
<dbReference type="Pfam" id="PF17837">
    <property type="entry name" value="4PPT_N"/>
    <property type="match status" value="1"/>
</dbReference>
<dbReference type="GO" id="GO:0000287">
    <property type="term" value="F:magnesium ion binding"/>
    <property type="evidence" value="ECO:0007669"/>
    <property type="project" value="InterPro"/>
</dbReference>
<feature type="binding site" evidence="13">
    <location>
        <position position="195"/>
    </location>
    <ligand>
        <name>Mg(2+)</name>
        <dbReference type="ChEBI" id="CHEBI:18420"/>
    </ligand>
</feature>
<protein>
    <recommendedName>
        <fullName evidence="5">Enterobactin synthase component D</fullName>
    </recommendedName>
    <alternativeName>
        <fullName evidence="8">4'-phosphopantetheinyl transferase EntD</fullName>
    </alternativeName>
    <alternativeName>
        <fullName evidence="9">Enterochelin synthase D</fullName>
    </alternativeName>
</protein>
<dbReference type="Pfam" id="PF01648">
    <property type="entry name" value="ACPS"/>
    <property type="match status" value="1"/>
</dbReference>
<keyword evidence="6 17" id="KW-0808">Transferase</keyword>
<feature type="binding site" evidence="12">
    <location>
        <begin position="171"/>
        <end position="172"/>
    </location>
    <ligand>
        <name>CoA</name>
        <dbReference type="ChEBI" id="CHEBI:57287"/>
    </ligand>
</feature>
<evidence type="ECO:0000259" key="15">
    <source>
        <dbReference type="Pfam" id="PF01648"/>
    </source>
</evidence>
<feature type="domain" description="4'-phosphopantetheinyl transferase" evidence="15">
    <location>
        <begin position="189"/>
        <end position="275"/>
    </location>
</feature>
<feature type="binding site" evidence="13">
    <location>
        <position position="193"/>
    </location>
    <ligand>
        <name>Mg(2+)</name>
        <dbReference type="ChEBI" id="CHEBI:18420"/>
    </ligand>
</feature>
<comment type="catalytic activity">
    <reaction evidence="11">
        <text>apo-[peptidyl-carrier protein] + CoA = holo-[peptidyl-carrier protein] + adenosine 3',5'-bisphosphate + H(+)</text>
        <dbReference type="Rhea" id="RHEA:46228"/>
        <dbReference type="Rhea" id="RHEA-COMP:11479"/>
        <dbReference type="Rhea" id="RHEA-COMP:11480"/>
        <dbReference type="ChEBI" id="CHEBI:15378"/>
        <dbReference type="ChEBI" id="CHEBI:29999"/>
        <dbReference type="ChEBI" id="CHEBI:57287"/>
        <dbReference type="ChEBI" id="CHEBI:58343"/>
        <dbReference type="ChEBI" id="CHEBI:64479"/>
    </reaction>
</comment>
<evidence type="ECO:0000256" key="2">
    <source>
        <dbReference type="ARBA" id="ARBA00004993"/>
    </source>
</evidence>
<evidence type="ECO:0000256" key="3">
    <source>
        <dbReference type="ARBA" id="ARBA00008342"/>
    </source>
</evidence>
<comment type="similarity">
    <text evidence="3">Belongs to the P-Pant transferase superfamily. EntD family.</text>
</comment>
<sequence length="307" mass="33245">MDGKPSCHRRGKRTPRRRALPDPTMLAPDSRHRLRHQRWSAASIASGADGRRETFLTAQDRSSRLSPECDGHDALLRSARWLEVGDDDPRVPPAFVIEFSSAAFALPAFEQHGVPLPAALQRAVPKRQAEFLAGRIAARHAIERLGVVASIPGIGSSREPRWQPGVTGSITHTRDLAGAIAVEASAVRGIGIDFEEVIEAAARDAVRELAFTPGELALLEKQHGHLSDDMLLTIAFSAKESLFKGAHAAAGRYFDFSAARVSALDADAGRLTLTLAETLCPDLPEGSCHPVSFRMLRPDTVATSFVW</sequence>
<dbReference type="GO" id="GO:0009239">
    <property type="term" value="P:enterobactin biosynthetic process"/>
    <property type="evidence" value="ECO:0007669"/>
    <property type="project" value="UniProtKB-KW"/>
</dbReference>
<dbReference type="InterPro" id="IPR003542">
    <property type="entry name" value="Enbac_synth_compD-like"/>
</dbReference>
<evidence type="ECO:0000256" key="13">
    <source>
        <dbReference type="PIRSR" id="PIRSR603542-2"/>
    </source>
</evidence>
<evidence type="ECO:0000256" key="1">
    <source>
        <dbReference type="ARBA" id="ARBA00003937"/>
    </source>
</evidence>
<evidence type="ECO:0000256" key="5">
    <source>
        <dbReference type="ARBA" id="ARBA00019087"/>
    </source>
</evidence>
<reference evidence="17" key="1">
    <citation type="submission" date="2024-10" db="EMBL/GenBank/DDBJ databases">
        <authorList>
            <person name="Lesea H.P."/>
            <person name="Kuehl J.V."/>
            <person name="Chandonia J.-M."/>
        </authorList>
    </citation>
    <scope>NUCLEOTIDE SEQUENCE</scope>
    <source>
        <strain evidence="17">FW102-FHT14D07</strain>
    </source>
</reference>
<feature type="binding site" evidence="12">
    <location>
        <position position="244"/>
    </location>
    <ligand>
        <name>CoA</name>
        <dbReference type="ChEBI" id="CHEBI:57287"/>
    </ligand>
</feature>
<evidence type="ECO:0000256" key="4">
    <source>
        <dbReference type="ARBA" id="ARBA00011503"/>
    </source>
</evidence>
<dbReference type="GO" id="GO:0009366">
    <property type="term" value="C:enterobactin synthetase complex"/>
    <property type="evidence" value="ECO:0007669"/>
    <property type="project" value="InterPro"/>
</dbReference>
<comment type="catalytic activity">
    <reaction evidence="10">
        <text>apo-[aryl-carrier protein] + CoA = holo-[aryl-carrier protein] + adenosine 3',5'-bisphosphate + H(+)</text>
        <dbReference type="Rhea" id="RHEA:48404"/>
        <dbReference type="Rhea" id="RHEA-COMP:15903"/>
        <dbReference type="Rhea" id="RHEA-COMP:17557"/>
        <dbReference type="ChEBI" id="CHEBI:15378"/>
        <dbReference type="ChEBI" id="CHEBI:29999"/>
        <dbReference type="ChEBI" id="CHEBI:57287"/>
        <dbReference type="ChEBI" id="CHEBI:58343"/>
        <dbReference type="ChEBI" id="CHEBI:64479"/>
    </reaction>
</comment>
<feature type="binding site" evidence="12">
    <location>
        <position position="193"/>
    </location>
    <ligand>
        <name>CoA</name>
        <dbReference type="ChEBI" id="CHEBI:57287"/>
    </ligand>
</feature>
<proteinExistence type="inferred from homology"/>
<dbReference type="PRINTS" id="PR01399">
    <property type="entry name" value="ENTSNTHTASED"/>
</dbReference>
<feature type="binding site" evidence="12">
    <location>
        <position position="135"/>
    </location>
    <ligand>
        <name>CoA</name>
        <dbReference type="ChEBI" id="CHEBI:57287"/>
    </ligand>
</feature>
<name>A0AB74UPN6_9GAMM</name>
<dbReference type="InterPro" id="IPR037143">
    <property type="entry name" value="4-PPantetheinyl_Trfase_dom_sf"/>
</dbReference>
<evidence type="ECO:0000256" key="12">
    <source>
        <dbReference type="PIRSR" id="PIRSR603542-1"/>
    </source>
</evidence>
<comment type="pathway">
    <text evidence="2">Siderophore biosynthesis; enterobactin biosynthesis.</text>
</comment>
<dbReference type="PANTHER" id="PTHR38096">
    <property type="entry name" value="ENTEROBACTIN SYNTHASE COMPONENT D"/>
    <property type="match status" value="1"/>
</dbReference>
<organism evidence="17">
    <name type="scientific">Rhodanobacter sp. FW102-FHT14D07</name>
    <dbReference type="NCBI Taxonomy" id="3351462"/>
    <lineage>
        <taxon>Bacteria</taxon>
        <taxon>Pseudomonadati</taxon>
        <taxon>Pseudomonadota</taxon>
        <taxon>Gammaproteobacteria</taxon>
        <taxon>Lysobacterales</taxon>
        <taxon>Rhodanobacteraceae</taxon>
        <taxon>Rhodanobacter</taxon>
    </lineage>
</organism>
<keyword evidence="13" id="KW-0479">Metal-binding</keyword>
<gene>
    <name evidence="17" type="ORF">ACFYG5_18245</name>
</gene>
<feature type="region of interest" description="Disordered" evidence="14">
    <location>
        <begin position="1"/>
        <end position="33"/>
    </location>
</feature>
<evidence type="ECO:0000256" key="7">
    <source>
        <dbReference type="ARBA" id="ARBA00023191"/>
    </source>
</evidence>
<comment type="function">
    <text evidence="1">Involved in the biosynthesis of the siderophore enterobactin (enterochelin), which is a macrocyclic trimeric lactone of N-(2,3-dihydroxybenzoyl)-serine. The serine trilactone serves as a scaffolding for the three catechol functionalities that provide hexadentate coordination for the tightly ligated iron(2+) atoms. Plays an essential role in the assembly of the enterobactin by catalyzing the transfer of the 4'-phosphopantetheine (Ppant) moiety from coenzyme A to the apo-domains of both EntB (ArCP domain) and EntF (PCP domain) to yield their holo-forms which make them competent for the activation of 2,3-dihydroxybenzoate (DHB) and L-serine, respectively.</text>
</comment>
<dbReference type="GO" id="GO:0008897">
    <property type="term" value="F:holo-[acyl-carrier-protein] synthase activity"/>
    <property type="evidence" value="ECO:0007669"/>
    <property type="project" value="InterPro"/>
</dbReference>
<comment type="cofactor">
    <cofactor evidence="13">
        <name>Mg(2+)</name>
        <dbReference type="ChEBI" id="CHEBI:18420"/>
    </cofactor>
</comment>
<feature type="binding site" evidence="12">
    <location>
        <position position="127"/>
    </location>
    <ligand>
        <name>CoA</name>
        <dbReference type="ChEBI" id="CHEBI:57287"/>
    </ligand>
</feature>
<evidence type="ECO:0000256" key="9">
    <source>
        <dbReference type="ARBA" id="ARBA00031996"/>
    </source>
</evidence>
<evidence type="ECO:0000259" key="16">
    <source>
        <dbReference type="Pfam" id="PF17837"/>
    </source>
</evidence>
<keyword evidence="7" id="KW-0259">Enterobactin biosynthesis</keyword>
<keyword evidence="13" id="KW-0460">Magnesium</keyword>
<evidence type="ECO:0000256" key="10">
    <source>
        <dbReference type="ARBA" id="ARBA00049176"/>
    </source>
</evidence>
<feature type="compositionally biased region" description="Basic residues" evidence="14">
    <location>
        <begin position="1"/>
        <end position="18"/>
    </location>
</feature>
<evidence type="ECO:0000313" key="17">
    <source>
        <dbReference type="EMBL" id="XIA18470.1"/>
    </source>
</evidence>
<evidence type="ECO:0000256" key="11">
    <source>
        <dbReference type="ARBA" id="ARBA00049191"/>
    </source>
</evidence>
<dbReference type="InterPro" id="IPR041354">
    <property type="entry name" value="4PPT_N"/>
</dbReference>